<gene>
    <name evidence="3" type="ORF">A6J80_22200</name>
</gene>
<keyword evidence="1" id="KW-0812">Transmembrane</keyword>
<feature type="transmembrane region" description="Helical" evidence="1">
    <location>
        <begin position="34"/>
        <end position="54"/>
    </location>
</feature>
<dbReference type="Gene3D" id="3.40.190.10">
    <property type="entry name" value="Periplasmic binding protein-like II"/>
    <property type="match status" value="1"/>
</dbReference>
<evidence type="ECO:0000313" key="4">
    <source>
        <dbReference type="Proteomes" id="UP000191257"/>
    </source>
</evidence>
<feature type="transmembrane region" description="Helical" evidence="1">
    <location>
        <begin position="625"/>
        <end position="643"/>
    </location>
</feature>
<feature type="domain" description="Solute-binding protein family 3/N-terminal" evidence="2">
    <location>
        <begin position="652"/>
        <end position="846"/>
    </location>
</feature>
<evidence type="ECO:0000256" key="1">
    <source>
        <dbReference type="SAM" id="Phobius"/>
    </source>
</evidence>
<keyword evidence="4" id="KW-1185">Reference proteome</keyword>
<dbReference type="Pfam" id="PF00497">
    <property type="entry name" value="SBP_bac_3"/>
    <property type="match status" value="1"/>
</dbReference>
<feature type="transmembrane region" description="Helical" evidence="1">
    <location>
        <begin position="373"/>
        <end position="391"/>
    </location>
</feature>
<evidence type="ECO:0000313" key="3">
    <source>
        <dbReference type="EMBL" id="ARC39005.1"/>
    </source>
</evidence>
<dbReference type="RefSeq" id="WP_080623265.1">
    <property type="nucleotide sequence ID" value="NZ_CAWMZI010000006.1"/>
</dbReference>
<organism evidence="3 4">
    <name type="scientific">Paracoccus yeei</name>
    <dbReference type="NCBI Taxonomy" id="147645"/>
    <lineage>
        <taxon>Bacteria</taxon>
        <taxon>Pseudomonadati</taxon>
        <taxon>Pseudomonadota</taxon>
        <taxon>Alphaproteobacteria</taxon>
        <taxon>Rhodobacterales</taxon>
        <taxon>Paracoccaceae</taxon>
        <taxon>Paracoccus</taxon>
    </lineage>
</organism>
<feature type="transmembrane region" description="Helical" evidence="1">
    <location>
        <begin position="584"/>
        <end position="604"/>
    </location>
</feature>
<protein>
    <recommendedName>
        <fullName evidence="2">Solute-binding protein family 3/N-terminal domain-containing protein</fullName>
    </recommendedName>
</protein>
<dbReference type="AlphaFoldDB" id="A0A1V0GYR2"/>
<feature type="transmembrane region" description="Helical" evidence="1">
    <location>
        <begin position="411"/>
        <end position="435"/>
    </location>
</feature>
<sequence length="1094" mass="121033">MADPWPAEVPASLWTFNQLSAEEVVQVPMMGVKFASGFLYAFAFGCIFIAVFAWQRFRIKTVVKSPSRALTQLGPNDLGGQAALIRAYFIYAGSILLLYVSLTFFGKLLVQMARLVPAIGIDAYADKLRFDSPQWPLMLAFGFAGLAQMLPPVAAIEGWLRLRAYRAVGIPVRLEQTMRNLIVTLERAGPKGDLEESPLGKALSCYRAQWDGIIKGHPWAGAWARRRASRAQDLVSLLSQLELLVSWSKSKRGSWPGHEVSQTVRDLEETYVRESGDLLNEFQQRMSEPPEIDDRRLSGTREARLDDYLNTTFSKAEGLRHDLVGILAIFLERDIDSPDRTDDFKDHSYTDPALHALLIKTARADSAGTGPESGLFAALIAVFVLCAAAAWRGLQDPVGQYVERTNLYGMLISALVETLRLASLTWLPLLAAFSLRQYLWDNGDWARARYSTKPDHYAGQILVCTSLGVATGVLGLVLVAALKAFFIATNREYFAELLAGGPAPFLLYYPTQAIILPALIPLAIYSADLSKTPHRRLIWGVVAALVIGTLWLAHATYWNGTVLIRDCVSATAILTEACVRRMDLISHLALMTLTFLAVGIFGDLPERRRANVRERERTGTGVESAAGLALLAMLFPMLVLAPTPARAEPKPVRIGFRVDIAPFSYRNEASGPRQFHGYLADMCFDIFDGYPAYKVEAVPVGAKDRFDMFNAGDVDLLCDAVTMRFSERDRSEKGIYSPIVFVSGVSYLETGNRNVGAVALGFVLNATARDVALKTCHVDQFRVFMPDTRALLVERCNLRWQAALLAQRLLNEPSIVQSPASQIAVTQVDPRRRASLDAVMESWRRLHEDWETLHQRAENLNTMVQDQNITRLSTATTALIKTVLSDGNGIQTCLDSLGRNAAVCAEASKALSDPRCGGIADKNASAKAPADANIPFEQRIWDDYSFCPMSDHGALIKWFCTSGKDLRRVYLGDRELIVAKRDAWARDIGSCPVQRAEGAEFLSYEPYAFLVQRKKPALAAFVQQRVYELFSNRAQMIARFNASFSRKDASGSGQPDVRMSVPLAYLFLLNAVENDTLFLPNADLSPEAAAGNRP</sequence>
<keyword evidence="3" id="KW-0614">Plasmid</keyword>
<keyword evidence="1" id="KW-1133">Transmembrane helix</keyword>
<feature type="transmembrane region" description="Helical" evidence="1">
    <location>
        <begin position="88"/>
        <end position="110"/>
    </location>
</feature>
<dbReference type="Proteomes" id="UP000191257">
    <property type="component" value="Plasmid unnamed5"/>
</dbReference>
<dbReference type="eggNOG" id="ENOG503142Y">
    <property type="taxonomic scope" value="Bacteria"/>
</dbReference>
<name>A0A1V0GYR2_9RHOB</name>
<reference evidence="3" key="1">
    <citation type="submission" date="2017-12" db="EMBL/GenBank/DDBJ databases">
        <title>FDA dAtabase for Regulatory Grade micrObial Sequences (FDA-ARGOS): Supporting development and validation of Infectious Disease Dx tests.</title>
        <authorList>
            <person name="Campos J."/>
            <person name="Goldberg B."/>
            <person name="Tallon L."/>
            <person name="Sadzewicz L."/>
            <person name="Sengamalay N."/>
            <person name="Ott S."/>
            <person name="Godinez A."/>
            <person name="Nagaraj S."/>
            <person name="Vyas G."/>
            <person name="Aluvathingal J."/>
            <person name="Nadendla S."/>
            <person name="Geyer C."/>
            <person name="Nandy P."/>
            <person name="Hobson J."/>
            <person name="Sichtig H."/>
        </authorList>
    </citation>
    <scope>NUCLEOTIDE SEQUENCE</scope>
    <source>
        <strain evidence="3">FDAARGOS_252</strain>
        <plasmid evidence="3">unnamed5</plasmid>
    </source>
</reference>
<accession>A0A1V0GYR2</accession>
<feature type="transmembrane region" description="Helical" evidence="1">
    <location>
        <begin position="506"/>
        <end position="525"/>
    </location>
</feature>
<dbReference type="EMBL" id="CP020445">
    <property type="protein sequence ID" value="ARC39005.1"/>
    <property type="molecule type" value="Genomic_DNA"/>
</dbReference>
<feature type="transmembrane region" description="Helical" evidence="1">
    <location>
        <begin position="456"/>
        <end position="486"/>
    </location>
</feature>
<dbReference type="SUPFAM" id="SSF53850">
    <property type="entry name" value="Periplasmic binding protein-like II"/>
    <property type="match status" value="1"/>
</dbReference>
<keyword evidence="1" id="KW-0472">Membrane</keyword>
<feature type="transmembrane region" description="Helical" evidence="1">
    <location>
        <begin position="537"/>
        <end position="558"/>
    </location>
</feature>
<dbReference type="InterPro" id="IPR001638">
    <property type="entry name" value="Solute-binding_3/MltF_N"/>
</dbReference>
<evidence type="ECO:0000259" key="2">
    <source>
        <dbReference type="Pfam" id="PF00497"/>
    </source>
</evidence>
<geneLocation type="plasmid" evidence="3 4">
    <name>unnamed5</name>
</geneLocation>
<dbReference type="KEGG" id="pye:A6J80_22200"/>
<proteinExistence type="predicted"/>
<feature type="transmembrane region" description="Helical" evidence="1">
    <location>
        <begin position="135"/>
        <end position="156"/>
    </location>
</feature>